<evidence type="ECO:0000313" key="2">
    <source>
        <dbReference type="EMBL" id="MED5051566.1"/>
    </source>
</evidence>
<accession>A0ABD5IUE3</accession>
<dbReference type="EMBL" id="JAQOTG010000007">
    <property type="protein sequence ID" value="MDE8564041.1"/>
    <property type="molecule type" value="Genomic_DNA"/>
</dbReference>
<evidence type="ECO:0000313" key="3">
    <source>
        <dbReference type="Proteomes" id="UP001213979"/>
    </source>
</evidence>
<sequence>MPLRDKDEPSRRLLQSDDLFDVYSPFGGTFLLLKGMMDSKQRHFMVEQKAQMFDRSEIQRYIEANKHEMQKM</sequence>
<dbReference type="AlphaFoldDB" id="A0ABD5IUE3"/>
<comment type="caution">
    <text evidence="2">The sequence shown here is derived from an EMBL/GenBank/DDBJ whole genome shotgun (WGS) entry which is preliminary data.</text>
</comment>
<dbReference type="Proteomes" id="UP001213979">
    <property type="component" value="Unassembled WGS sequence"/>
</dbReference>
<protein>
    <submittedName>
        <fullName evidence="2">Uncharacterized protein</fullName>
    </submittedName>
</protein>
<gene>
    <name evidence="2" type="ORF">P9850_06780</name>
    <name evidence="1" type="ORF">PNH38_09085</name>
</gene>
<dbReference type="Proteomes" id="UP001339962">
    <property type="component" value="Unassembled WGS sequence"/>
</dbReference>
<reference evidence="1 3" key="1">
    <citation type="submission" date="2023-01" db="EMBL/GenBank/DDBJ databases">
        <title>Genome-based reclassification of Anoxybacillus geothermalis as a later heterotypic synonym of Anoxybacillus rupiensis.</title>
        <authorList>
            <person name="Inan Bektas K."/>
            <person name="Canakci S."/>
            <person name="Belduz A.A."/>
            <person name="Guler H.H."/>
        </authorList>
    </citation>
    <scope>NUCLEOTIDE SEQUENCE [LARGE SCALE GENOMIC DNA]</scope>
    <source>
        <strain evidence="1 3">DSM 17127</strain>
    </source>
</reference>
<evidence type="ECO:0000313" key="4">
    <source>
        <dbReference type="Proteomes" id="UP001339962"/>
    </source>
</evidence>
<dbReference type="EMBL" id="JARTLI010000007">
    <property type="protein sequence ID" value="MED5051566.1"/>
    <property type="molecule type" value="Genomic_DNA"/>
</dbReference>
<name>A0ABD5IUE3_9BACL</name>
<evidence type="ECO:0000313" key="1">
    <source>
        <dbReference type="EMBL" id="MDE8564041.1"/>
    </source>
</evidence>
<reference evidence="2 4" key="2">
    <citation type="submission" date="2023-03" db="EMBL/GenBank/DDBJ databases">
        <title>Bacillus Genome Sequencing.</title>
        <authorList>
            <person name="Dunlap C."/>
        </authorList>
    </citation>
    <scope>NUCLEOTIDE SEQUENCE [LARGE SCALE GENOMIC DNA]</scope>
    <source>
        <strain evidence="2 4">NRS-38</strain>
    </source>
</reference>
<organism evidence="2 4">
    <name type="scientific">Anoxybacteroides rupiense</name>
    <dbReference type="NCBI Taxonomy" id="311460"/>
    <lineage>
        <taxon>Bacteria</taxon>
        <taxon>Bacillati</taxon>
        <taxon>Bacillota</taxon>
        <taxon>Bacilli</taxon>
        <taxon>Bacillales</taxon>
        <taxon>Anoxybacillaceae</taxon>
        <taxon>Anoxybacteroides</taxon>
    </lineage>
</organism>
<proteinExistence type="predicted"/>
<keyword evidence="3" id="KW-1185">Reference proteome</keyword>
<dbReference type="RefSeq" id="WP_328217788.1">
    <property type="nucleotide sequence ID" value="NZ_JARTLI010000007.1"/>
</dbReference>